<dbReference type="AlphaFoldDB" id="A0AAV1IM98"/>
<dbReference type="InterPro" id="IPR036249">
    <property type="entry name" value="Thioredoxin-like_sf"/>
</dbReference>
<evidence type="ECO:0000313" key="2">
    <source>
        <dbReference type="EMBL" id="CAK0787822.1"/>
    </source>
</evidence>
<evidence type="ECO:0000313" key="3">
    <source>
        <dbReference type="Proteomes" id="UP001314263"/>
    </source>
</evidence>
<dbReference type="Gene3D" id="3.40.30.10">
    <property type="entry name" value="Glutaredoxin"/>
    <property type="match status" value="1"/>
</dbReference>
<feature type="region of interest" description="Disordered" evidence="1">
    <location>
        <begin position="194"/>
        <end position="220"/>
    </location>
</feature>
<feature type="compositionally biased region" description="Polar residues" evidence="1">
    <location>
        <begin position="131"/>
        <end position="144"/>
    </location>
</feature>
<organism evidence="2 3">
    <name type="scientific">Coccomyxa viridis</name>
    <dbReference type="NCBI Taxonomy" id="1274662"/>
    <lineage>
        <taxon>Eukaryota</taxon>
        <taxon>Viridiplantae</taxon>
        <taxon>Chlorophyta</taxon>
        <taxon>core chlorophytes</taxon>
        <taxon>Trebouxiophyceae</taxon>
        <taxon>Trebouxiophyceae incertae sedis</taxon>
        <taxon>Coccomyxaceae</taxon>
        <taxon>Coccomyxa</taxon>
    </lineage>
</organism>
<accession>A0AAV1IM98</accession>
<evidence type="ECO:0000256" key="1">
    <source>
        <dbReference type="SAM" id="MobiDB-lite"/>
    </source>
</evidence>
<dbReference type="SUPFAM" id="SSF52833">
    <property type="entry name" value="Thioredoxin-like"/>
    <property type="match status" value="1"/>
</dbReference>
<keyword evidence="3" id="KW-1185">Reference proteome</keyword>
<gene>
    <name evidence="2" type="ORF">CVIRNUC_011044</name>
</gene>
<reference evidence="2 3" key="1">
    <citation type="submission" date="2023-10" db="EMBL/GenBank/DDBJ databases">
        <authorList>
            <person name="Maclean D."/>
            <person name="Macfadyen A."/>
        </authorList>
    </citation>
    <scope>NUCLEOTIDE SEQUENCE [LARGE SCALE GENOMIC DNA]</scope>
</reference>
<comment type="caution">
    <text evidence="2">The sequence shown here is derived from an EMBL/GenBank/DDBJ whole genome shotgun (WGS) entry which is preliminary data.</text>
</comment>
<evidence type="ECO:0008006" key="4">
    <source>
        <dbReference type="Google" id="ProtNLM"/>
    </source>
</evidence>
<sequence>MQRAKVRRSQATKAAPSRVADLHDAAQFEKLKRKYADRLIVLHTYTTWHAACKELKTFLNHLSTKAQYSHVVFLEADFEKDALNPVVDFVDAAFIPSVSFHHRGNLLEEVRSATPSSAYQALLRHEKATGPLSNGHASTKQQSPGGRWRKAAKIAAAGLGIAAAGLLGYKLYNSRDSESRILQKIERINQQIKAARKGMASGSKRKQRRRRGAPAATNVSTSELQDLYNERQGLEGRLNAIRMVKTPHASGRSADPQVQAYSPLSDSSSDSDEDED</sequence>
<dbReference type="EMBL" id="CAUYUE010000018">
    <property type="protein sequence ID" value="CAK0787822.1"/>
    <property type="molecule type" value="Genomic_DNA"/>
</dbReference>
<feature type="region of interest" description="Disordered" evidence="1">
    <location>
        <begin position="129"/>
        <end position="148"/>
    </location>
</feature>
<name>A0AAV1IM98_9CHLO</name>
<feature type="compositionally biased region" description="Basic residues" evidence="1">
    <location>
        <begin position="203"/>
        <end position="212"/>
    </location>
</feature>
<dbReference type="Proteomes" id="UP001314263">
    <property type="component" value="Unassembled WGS sequence"/>
</dbReference>
<feature type="region of interest" description="Disordered" evidence="1">
    <location>
        <begin position="239"/>
        <end position="276"/>
    </location>
</feature>
<protein>
    <recommendedName>
        <fullName evidence="4">Thioredoxin domain-containing protein</fullName>
    </recommendedName>
</protein>
<proteinExistence type="predicted"/>